<evidence type="ECO:0000313" key="1">
    <source>
        <dbReference type="EMBL" id="AKG46653.1"/>
    </source>
</evidence>
<dbReference type="STRING" id="408015.SXIM_52690"/>
<reference evidence="1" key="1">
    <citation type="submission" date="2019-08" db="EMBL/GenBank/DDBJ databases">
        <title>Complete genome sequence of a mangrove-derived Streptomyces xiamenensis.</title>
        <authorList>
            <person name="Xu J."/>
        </authorList>
    </citation>
    <scope>NUCLEOTIDE SEQUENCE</scope>
    <source>
        <strain evidence="1">318</strain>
    </source>
</reference>
<dbReference type="Proteomes" id="UP000034034">
    <property type="component" value="Chromosome"/>
</dbReference>
<proteinExistence type="predicted"/>
<name>A0A0F7G1I3_9ACTN</name>
<dbReference type="KEGG" id="sxi:SXIM_52690"/>
<gene>
    <name evidence="1" type="ORF">SXIM_52690</name>
</gene>
<dbReference type="AlphaFoldDB" id="A0A0F7G1I3"/>
<evidence type="ECO:0000313" key="2">
    <source>
        <dbReference type="Proteomes" id="UP000034034"/>
    </source>
</evidence>
<sequence length="50" mass="5548">MAGAPVNRFHDRDYLPRECVLMQRWPGMCPLAKRAAGRHVTAPARAGCVI</sequence>
<accession>A0A0F7G1I3</accession>
<organism evidence="1 2">
    <name type="scientific">Streptomyces xiamenensis</name>
    <dbReference type="NCBI Taxonomy" id="408015"/>
    <lineage>
        <taxon>Bacteria</taxon>
        <taxon>Bacillati</taxon>
        <taxon>Actinomycetota</taxon>
        <taxon>Actinomycetes</taxon>
        <taxon>Kitasatosporales</taxon>
        <taxon>Streptomycetaceae</taxon>
        <taxon>Streptomyces</taxon>
    </lineage>
</organism>
<protein>
    <submittedName>
        <fullName evidence="1">Uncharacterized protein</fullName>
    </submittedName>
</protein>
<dbReference type="EMBL" id="CP009922">
    <property type="protein sequence ID" value="AKG46653.1"/>
    <property type="molecule type" value="Genomic_DNA"/>
</dbReference>
<keyword evidence="2" id="KW-1185">Reference proteome</keyword>
<dbReference type="HOGENOM" id="CLU_3123456_0_0_11"/>